<organism evidence="3 4">
    <name type="scientific">Mangrovimonas yunxiaonensis</name>
    <dbReference type="NCBI Taxonomy" id="1197477"/>
    <lineage>
        <taxon>Bacteria</taxon>
        <taxon>Pseudomonadati</taxon>
        <taxon>Bacteroidota</taxon>
        <taxon>Flavobacteriia</taxon>
        <taxon>Flavobacteriales</taxon>
        <taxon>Flavobacteriaceae</taxon>
        <taxon>Mangrovimonas</taxon>
    </lineage>
</organism>
<comment type="caution">
    <text evidence="3">The sequence shown here is derived from an EMBL/GenBank/DDBJ whole genome shotgun (WGS) entry which is preliminary data.</text>
</comment>
<reference evidence="3 4" key="1">
    <citation type="journal article" date="2014" name="Genome Announc.">
        <title>Draft Genome Sequence of the Algicidal Bacterium Mangrovimonas yunxiaonensis Strain LY01.</title>
        <authorList>
            <person name="Li Y."/>
            <person name="Zhu H."/>
            <person name="Li C."/>
            <person name="Zhang H."/>
            <person name="Chen Z."/>
            <person name="Zheng W."/>
            <person name="Xu H."/>
            <person name="Zheng T."/>
        </authorList>
    </citation>
    <scope>NUCLEOTIDE SEQUENCE [LARGE SCALE GENOMIC DNA]</scope>
    <source>
        <strain evidence="3 4">LY01</strain>
    </source>
</reference>
<dbReference type="SUPFAM" id="SSF54106">
    <property type="entry name" value="LysM domain"/>
    <property type="match status" value="3"/>
</dbReference>
<feature type="domain" description="LysM" evidence="2">
    <location>
        <begin position="92"/>
        <end position="136"/>
    </location>
</feature>
<dbReference type="AlphaFoldDB" id="A0A084TJ19"/>
<dbReference type="eggNOG" id="COG0683">
    <property type="taxonomic scope" value="Bacteria"/>
</dbReference>
<keyword evidence="1" id="KW-0732">Signal</keyword>
<dbReference type="CDD" id="cd06268">
    <property type="entry name" value="PBP1_ABC_transporter_LIVBP-like"/>
    <property type="match status" value="1"/>
</dbReference>
<dbReference type="eggNOG" id="COG1388">
    <property type="taxonomic scope" value="Bacteria"/>
</dbReference>
<dbReference type="RefSeq" id="WP_036123286.1">
    <property type="nucleotide sequence ID" value="NZ_BMET01000006.1"/>
</dbReference>
<feature type="signal peptide" evidence="1">
    <location>
        <begin position="1"/>
        <end position="23"/>
    </location>
</feature>
<dbReference type="InterPro" id="IPR036779">
    <property type="entry name" value="LysM_dom_sf"/>
</dbReference>
<dbReference type="Pfam" id="PF01476">
    <property type="entry name" value="LysM"/>
    <property type="match status" value="4"/>
</dbReference>
<dbReference type="SUPFAM" id="SSF53822">
    <property type="entry name" value="Periplasmic binding protein-like I"/>
    <property type="match status" value="1"/>
</dbReference>
<keyword evidence="4" id="KW-1185">Reference proteome</keyword>
<evidence type="ECO:0000256" key="1">
    <source>
        <dbReference type="SAM" id="SignalP"/>
    </source>
</evidence>
<dbReference type="InterPro" id="IPR018392">
    <property type="entry name" value="LysM"/>
</dbReference>
<dbReference type="PANTHER" id="PTHR33734">
    <property type="entry name" value="LYSM DOMAIN-CONTAINING GPI-ANCHORED PROTEIN 2"/>
    <property type="match status" value="1"/>
</dbReference>
<dbReference type="Gene3D" id="3.10.350.10">
    <property type="entry name" value="LysM domain"/>
    <property type="match status" value="4"/>
</dbReference>
<dbReference type="EMBL" id="JPFK01000007">
    <property type="protein sequence ID" value="KFB00705.1"/>
    <property type="molecule type" value="Genomic_DNA"/>
</dbReference>
<dbReference type="GO" id="GO:0008932">
    <property type="term" value="F:lytic endotransglycosylase activity"/>
    <property type="evidence" value="ECO:0007669"/>
    <property type="project" value="TreeGrafter"/>
</dbReference>
<gene>
    <name evidence="3" type="ORF">IA57_09585</name>
</gene>
<feature type="domain" description="LysM" evidence="2">
    <location>
        <begin position="27"/>
        <end position="70"/>
    </location>
</feature>
<evidence type="ECO:0000313" key="4">
    <source>
        <dbReference type="Proteomes" id="UP000028521"/>
    </source>
</evidence>
<protein>
    <submittedName>
        <fullName evidence="3">Peptidoglycan-binding protein</fullName>
    </submittedName>
</protein>
<dbReference type="CDD" id="cd00118">
    <property type="entry name" value="LysM"/>
    <property type="match status" value="4"/>
</dbReference>
<name>A0A084TJ19_9FLAO</name>
<dbReference type="Gene3D" id="3.40.50.2300">
    <property type="match status" value="2"/>
</dbReference>
<accession>A0A084TJ19</accession>
<feature type="chain" id="PRO_5001782697" evidence="1">
    <location>
        <begin position="24"/>
        <end position="650"/>
    </location>
</feature>
<evidence type="ECO:0000259" key="2">
    <source>
        <dbReference type="PROSITE" id="PS51782"/>
    </source>
</evidence>
<sequence>MKQLFYLFALIFIWGCGTATLHAQNYQTHKIKQGETVEEIAKMYRVTPYDIYTLNPDAKKGLKVNSVLIIPNAKGGLKADTAGDTRELVGFKEHKTKKKETLYSISKAYNIEIKTLKKHNSFLYANNLKKGDKLKIPVYKTIKNNTSADGQHTASNAKTKDYKVLPKEGKWRIAYKFGITVEALEALNPNMGAVLSEGQIIQVPNTTTEENPIDERYSYYTVLPKEGFYRLKVKLGVSQEELEALNPSLKENGLKKGMVLKVPYQASLPGNAVVGKPKHQIDLTDSISTFSSKRIAIMLPFQLDKIVTDSVLDNKAQIAKNPYLRTSLDFYEGALMALDSLKKLGVSLTVDVYDTKNKLSEVSHILRANAFDEVDAVIGPLMADNVNKVASELKRDNIPVVSPITKNIQLYDNVFQTRPSEDLLRDKVVHFFANDTLASNIIIISDAKHTKVSNDLKTVFPRGAQIYSRMNKKNEDAYFVYDADITDKLKPGRNVVFLESDNPGFVSNVTSKLNAFNSLNDKTIILATTNMNDAFEDDDVSNYHLSNLQFHFATIAKSYDDDNPQGFVKGYEQRYGVTPNKIAVRGFDITMDTVLRLVAYNDLYASVNKAPLTEYVENKFAYKKEVFGGYYNNTVYLVKYNSDLKIIEVE</sequence>
<proteinExistence type="predicted"/>
<dbReference type="SMART" id="SM00257">
    <property type="entry name" value="LysM"/>
    <property type="match status" value="4"/>
</dbReference>
<dbReference type="PROSITE" id="PS51782">
    <property type="entry name" value="LYSM"/>
    <property type="match status" value="3"/>
</dbReference>
<feature type="domain" description="LysM" evidence="2">
    <location>
        <begin position="160"/>
        <end position="203"/>
    </location>
</feature>
<dbReference type="PANTHER" id="PTHR33734:SF22">
    <property type="entry name" value="MEMBRANE-BOUND LYTIC MUREIN TRANSGLYCOSYLASE D"/>
    <property type="match status" value="1"/>
</dbReference>
<dbReference type="Proteomes" id="UP000028521">
    <property type="component" value="Unassembled WGS sequence"/>
</dbReference>
<reference evidence="4" key="2">
    <citation type="submission" date="2014-07" db="EMBL/GenBank/DDBJ databases">
        <title>Genome sequence of Mangrovimonas yunxiaonensis.</title>
        <authorList>
            <person name="Li Y."/>
            <person name="Zheng T."/>
        </authorList>
    </citation>
    <scope>NUCLEOTIDE SEQUENCE [LARGE SCALE GENOMIC DNA]</scope>
    <source>
        <strain evidence="4">LY01</strain>
    </source>
</reference>
<dbReference type="InterPro" id="IPR028082">
    <property type="entry name" value="Peripla_BP_I"/>
</dbReference>
<dbReference type="STRING" id="1197477.IA57_09585"/>
<dbReference type="OrthoDB" id="2149800at2"/>
<evidence type="ECO:0000313" key="3">
    <source>
        <dbReference type="EMBL" id="KFB00705.1"/>
    </source>
</evidence>